<feature type="region of interest" description="Disordered" evidence="1">
    <location>
        <begin position="105"/>
        <end position="135"/>
    </location>
</feature>
<keyword evidence="2" id="KW-0418">Kinase</keyword>
<gene>
    <name evidence="3" type="ORF">M6B38_306985</name>
    <name evidence="2" type="ORF">M6B38_354895</name>
</gene>
<evidence type="ECO:0000256" key="1">
    <source>
        <dbReference type="SAM" id="MobiDB-lite"/>
    </source>
</evidence>
<dbReference type="EMBL" id="JANAVB010008794">
    <property type="protein sequence ID" value="KAJ6841346.1"/>
    <property type="molecule type" value="Genomic_DNA"/>
</dbReference>
<feature type="compositionally biased region" description="Basic residues" evidence="1">
    <location>
        <begin position="1"/>
        <end position="10"/>
    </location>
</feature>
<dbReference type="AlphaFoldDB" id="A0AAX6GPP1"/>
<feature type="compositionally biased region" description="Low complexity" evidence="1">
    <location>
        <begin position="105"/>
        <end position="122"/>
    </location>
</feature>
<reference evidence="2" key="1">
    <citation type="journal article" date="2023" name="GigaByte">
        <title>Genome assembly of the bearded iris, Iris pallida Lam.</title>
        <authorList>
            <person name="Bruccoleri R.E."/>
            <person name="Oakeley E.J."/>
            <person name="Faust A.M.E."/>
            <person name="Altorfer M."/>
            <person name="Dessus-Babus S."/>
            <person name="Burckhardt D."/>
            <person name="Oertli M."/>
            <person name="Naumann U."/>
            <person name="Petersen F."/>
            <person name="Wong J."/>
        </authorList>
    </citation>
    <scope>NUCLEOTIDE SEQUENCE</scope>
    <source>
        <strain evidence="2">GSM-AAB239-AS_SAM_17_03QT</strain>
    </source>
</reference>
<evidence type="ECO:0000313" key="3">
    <source>
        <dbReference type="EMBL" id="KAJ6841346.1"/>
    </source>
</evidence>
<dbReference type="EMBL" id="JANAVB010017773">
    <property type="protein sequence ID" value="KAJ6830208.1"/>
    <property type="molecule type" value="Genomic_DNA"/>
</dbReference>
<proteinExistence type="predicted"/>
<keyword evidence="4" id="KW-1185">Reference proteome</keyword>
<dbReference type="Proteomes" id="UP001140949">
    <property type="component" value="Unassembled WGS sequence"/>
</dbReference>
<dbReference type="GO" id="GO:0016301">
    <property type="term" value="F:kinase activity"/>
    <property type="evidence" value="ECO:0007669"/>
    <property type="project" value="UniProtKB-KW"/>
</dbReference>
<organism evidence="2 4">
    <name type="scientific">Iris pallida</name>
    <name type="common">Sweet iris</name>
    <dbReference type="NCBI Taxonomy" id="29817"/>
    <lineage>
        <taxon>Eukaryota</taxon>
        <taxon>Viridiplantae</taxon>
        <taxon>Streptophyta</taxon>
        <taxon>Embryophyta</taxon>
        <taxon>Tracheophyta</taxon>
        <taxon>Spermatophyta</taxon>
        <taxon>Magnoliopsida</taxon>
        <taxon>Liliopsida</taxon>
        <taxon>Asparagales</taxon>
        <taxon>Iridaceae</taxon>
        <taxon>Iridoideae</taxon>
        <taxon>Irideae</taxon>
        <taxon>Iris</taxon>
    </lineage>
</organism>
<reference evidence="2" key="2">
    <citation type="submission" date="2023-04" db="EMBL/GenBank/DDBJ databases">
        <authorList>
            <person name="Bruccoleri R.E."/>
            <person name="Oakeley E.J."/>
            <person name="Faust A.-M."/>
            <person name="Dessus-Babus S."/>
            <person name="Altorfer M."/>
            <person name="Burckhardt D."/>
            <person name="Oertli M."/>
            <person name="Naumann U."/>
            <person name="Petersen F."/>
            <person name="Wong J."/>
        </authorList>
    </citation>
    <scope>NUCLEOTIDE SEQUENCE</scope>
    <source>
        <strain evidence="2">GSM-AAB239-AS_SAM_17_03QT</strain>
        <tissue evidence="2">Leaf</tissue>
    </source>
</reference>
<evidence type="ECO:0000313" key="4">
    <source>
        <dbReference type="Proteomes" id="UP001140949"/>
    </source>
</evidence>
<keyword evidence="2" id="KW-0808">Transferase</keyword>
<protein>
    <submittedName>
        <fullName evidence="2">Proline-rich receptor-like protein kinase PERK3</fullName>
    </submittedName>
</protein>
<feature type="region of interest" description="Disordered" evidence="1">
    <location>
        <begin position="1"/>
        <end position="44"/>
    </location>
</feature>
<comment type="caution">
    <text evidence="2">The sequence shown here is derived from an EMBL/GenBank/DDBJ whole genome shotgun (WGS) entry which is preliminary data.</text>
</comment>
<accession>A0AAX6GPP1</accession>
<name>A0AAX6GPP1_IRIPA</name>
<evidence type="ECO:0000313" key="2">
    <source>
        <dbReference type="EMBL" id="KAJ6830208.1"/>
    </source>
</evidence>
<feature type="compositionally biased region" description="Basic and acidic residues" evidence="1">
    <location>
        <begin position="123"/>
        <end position="135"/>
    </location>
</feature>
<sequence>MVGGCRRRTRLSGSRGGSDLESNSGGGSGGKVLETASEGGDPLEFWRKGRISRNTKVVGGMALEKQGSTVEELYSQGRDAQEAKAIVWSERPRLAEVVVDDLGTVGTTQGSGVVGSARSRSGSWRDLDPPDRTGG</sequence>
<keyword evidence="2" id="KW-0675">Receptor</keyword>